<dbReference type="OrthoDB" id="3252362at2759"/>
<dbReference type="AlphaFoldDB" id="A0A9W9A3W1"/>
<evidence type="ECO:0000313" key="3">
    <source>
        <dbReference type="Proteomes" id="UP001150266"/>
    </source>
</evidence>
<accession>A0A9W9A3W1</accession>
<proteinExistence type="predicted"/>
<sequence length="263" mass="30233">MFIQACRDTGIKPIFEPYWAKLPYSNVYLAITPDILHQLYQGVFKHMKHWVIDAYGAHEIDACCRRLPPNHNICVFIKGISTLQRVSGTEHAQMSHFFLGLIADAPFPNGMSSVRLVRCLRGLLDFLFLAQYPIHSTTSLTSLSDALERFHTDKKIFIDLGIRSDFQIPKIHFMNHYIPGIKCMGTLDNFNTEYTEHLHIDLAKDAYQATNKKDELSQMAQWLKRKEKVMKHAASHLQRTPSMPNPLGLESTENRCPQDLILH</sequence>
<dbReference type="Pfam" id="PF18759">
    <property type="entry name" value="Plavaka"/>
    <property type="match status" value="1"/>
</dbReference>
<keyword evidence="3" id="KW-1185">Reference proteome</keyword>
<reference evidence="2" key="1">
    <citation type="submission" date="2022-08" db="EMBL/GenBank/DDBJ databases">
        <title>A Global Phylogenomic Analysis of the Shiitake Genus Lentinula.</title>
        <authorList>
            <consortium name="DOE Joint Genome Institute"/>
            <person name="Sierra-Patev S."/>
            <person name="Min B."/>
            <person name="Naranjo-Ortiz M."/>
            <person name="Looney B."/>
            <person name="Konkel Z."/>
            <person name="Slot J.C."/>
            <person name="Sakamoto Y."/>
            <person name="Steenwyk J.L."/>
            <person name="Rokas A."/>
            <person name="Carro J."/>
            <person name="Camarero S."/>
            <person name="Ferreira P."/>
            <person name="Molpeceres G."/>
            <person name="Ruiz-Duenas F.J."/>
            <person name="Serrano A."/>
            <person name="Henrissat B."/>
            <person name="Drula E."/>
            <person name="Hughes K.W."/>
            <person name="Mata J.L."/>
            <person name="Ishikawa N.K."/>
            <person name="Vargas-Isla R."/>
            <person name="Ushijima S."/>
            <person name="Smith C.A."/>
            <person name="Ahrendt S."/>
            <person name="Andreopoulos W."/>
            <person name="He G."/>
            <person name="Labutti K."/>
            <person name="Lipzen A."/>
            <person name="Ng V."/>
            <person name="Riley R."/>
            <person name="Sandor L."/>
            <person name="Barry K."/>
            <person name="Martinez A.T."/>
            <person name="Xiao Y."/>
            <person name="Gibbons J.G."/>
            <person name="Terashima K."/>
            <person name="Grigoriev I.V."/>
            <person name="Hibbett D.S."/>
        </authorList>
    </citation>
    <scope>NUCLEOTIDE SEQUENCE</scope>
    <source>
        <strain evidence="2">JLM2183</strain>
    </source>
</reference>
<feature type="region of interest" description="Disordered" evidence="1">
    <location>
        <begin position="233"/>
        <end position="263"/>
    </location>
</feature>
<comment type="caution">
    <text evidence="2">The sequence shown here is derived from an EMBL/GenBank/DDBJ whole genome shotgun (WGS) entry which is preliminary data.</text>
</comment>
<evidence type="ECO:0000313" key="2">
    <source>
        <dbReference type="EMBL" id="KAJ4473000.1"/>
    </source>
</evidence>
<name>A0A9W9A3W1_9AGAR</name>
<protein>
    <submittedName>
        <fullName evidence="2">Uncharacterized protein</fullName>
    </submittedName>
</protein>
<dbReference type="InterPro" id="IPR041078">
    <property type="entry name" value="Plavaka"/>
</dbReference>
<gene>
    <name evidence="2" type="ORF">J3R30DRAFT_3782605</name>
</gene>
<dbReference type="EMBL" id="JAOTPV010000018">
    <property type="protein sequence ID" value="KAJ4473000.1"/>
    <property type="molecule type" value="Genomic_DNA"/>
</dbReference>
<dbReference type="Proteomes" id="UP001150266">
    <property type="component" value="Unassembled WGS sequence"/>
</dbReference>
<organism evidence="2 3">
    <name type="scientific">Lentinula aciculospora</name>
    <dbReference type="NCBI Taxonomy" id="153920"/>
    <lineage>
        <taxon>Eukaryota</taxon>
        <taxon>Fungi</taxon>
        <taxon>Dikarya</taxon>
        <taxon>Basidiomycota</taxon>
        <taxon>Agaricomycotina</taxon>
        <taxon>Agaricomycetes</taxon>
        <taxon>Agaricomycetidae</taxon>
        <taxon>Agaricales</taxon>
        <taxon>Marasmiineae</taxon>
        <taxon>Omphalotaceae</taxon>
        <taxon>Lentinula</taxon>
    </lineage>
</organism>
<evidence type="ECO:0000256" key="1">
    <source>
        <dbReference type="SAM" id="MobiDB-lite"/>
    </source>
</evidence>